<accession>A0AAQ4DZ25</accession>
<dbReference type="InterPro" id="IPR016187">
    <property type="entry name" value="CTDL_fold"/>
</dbReference>
<sequence length="372" mass="41828">MSAKPSVHRLWKWRYSCARTMHRLGTCLCLLAAALCSSGQGLGILYWTKGGVALRGGNHGHETDRFAVTSGTRRTLNESRAFCGADKYLLNLDRPMNVNLILDKLRELGLASSYVWLNLQLYEGFFHWVDPYPRPFVQGRYFPYGDTISSTNTSHECAVLNTSSNAVETRHCDDQHQVVCIEDKQLKPLDLSDATVTVEIISNRSPVLLSWNLPDLILTCEAKFRNGTKLKTALPSSYAYVWTKNGVFLDRNHRSLQPEKVIELNAYTHSHQTRQGGYRCGLKPLPSGGIVWSQIVTVLLEDFDTYRFTGRPKNGTIPGPIQFIGSSFAKYAEKIQNASLQDKNVAGWSYSGMTAQVKFLSFPLLRVKIRTL</sequence>
<comment type="caution">
    <text evidence="2">The sequence shown here is derived from an EMBL/GenBank/DDBJ whole genome shotgun (WGS) entry which is preliminary data.</text>
</comment>
<dbReference type="Gene3D" id="3.10.100.10">
    <property type="entry name" value="Mannose-Binding Protein A, subunit A"/>
    <property type="match status" value="1"/>
</dbReference>
<reference evidence="2 3" key="1">
    <citation type="journal article" date="2023" name="Arcadia Sci">
        <title>De novo assembly of a long-read Amblyomma americanum tick genome.</title>
        <authorList>
            <person name="Chou S."/>
            <person name="Poskanzer K.E."/>
            <person name="Rollins M."/>
            <person name="Thuy-Boun P.S."/>
        </authorList>
    </citation>
    <scope>NUCLEOTIDE SEQUENCE [LARGE SCALE GENOMIC DNA]</scope>
    <source>
        <strain evidence="2">F_SG_1</strain>
        <tissue evidence="2">Salivary glands</tissue>
    </source>
</reference>
<dbReference type="AlphaFoldDB" id="A0AAQ4DZ25"/>
<gene>
    <name evidence="2" type="ORF">V5799_005504</name>
</gene>
<dbReference type="SUPFAM" id="SSF56436">
    <property type="entry name" value="C-type lectin-like"/>
    <property type="match status" value="1"/>
</dbReference>
<protein>
    <recommendedName>
        <fullName evidence="1">C-type lectin domain-containing protein</fullName>
    </recommendedName>
</protein>
<dbReference type="EMBL" id="JARKHS020025078">
    <property type="protein sequence ID" value="KAK8767715.1"/>
    <property type="molecule type" value="Genomic_DNA"/>
</dbReference>
<evidence type="ECO:0000259" key="1">
    <source>
        <dbReference type="PROSITE" id="PS50041"/>
    </source>
</evidence>
<name>A0AAQ4DZ25_AMBAM</name>
<dbReference type="Pfam" id="PF00059">
    <property type="entry name" value="Lectin_C"/>
    <property type="match status" value="1"/>
</dbReference>
<dbReference type="PROSITE" id="PS50041">
    <property type="entry name" value="C_TYPE_LECTIN_2"/>
    <property type="match status" value="1"/>
</dbReference>
<proteinExistence type="predicted"/>
<organism evidence="2 3">
    <name type="scientific">Amblyomma americanum</name>
    <name type="common">Lone star tick</name>
    <dbReference type="NCBI Taxonomy" id="6943"/>
    <lineage>
        <taxon>Eukaryota</taxon>
        <taxon>Metazoa</taxon>
        <taxon>Ecdysozoa</taxon>
        <taxon>Arthropoda</taxon>
        <taxon>Chelicerata</taxon>
        <taxon>Arachnida</taxon>
        <taxon>Acari</taxon>
        <taxon>Parasitiformes</taxon>
        <taxon>Ixodida</taxon>
        <taxon>Ixodoidea</taxon>
        <taxon>Ixodidae</taxon>
        <taxon>Amblyomminae</taxon>
        <taxon>Amblyomma</taxon>
    </lineage>
</organism>
<feature type="domain" description="C-type lectin" evidence="1">
    <location>
        <begin position="61"/>
        <end position="181"/>
    </location>
</feature>
<dbReference type="Proteomes" id="UP001321473">
    <property type="component" value="Unassembled WGS sequence"/>
</dbReference>
<evidence type="ECO:0000313" key="3">
    <source>
        <dbReference type="Proteomes" id="UP001321473"/>
    </source>
</evidence>
<evidence type="ECO:0000313" key="2">
    <source>
        <dbReference type="EMBL" id="KAK8767715.1"/>
    </source>
</evidence>
<keyword evidence="3" id="KW-1185">Reference proteome</keyword>
<dbReference type="InterPro" id="IPR016186">
    <property type="entry name" value="C-type_lectin-like/link_sf"/>
</dbReference>
<dbReference type="InterPro" id="IPR001304">
    <property type="entry name" value="C-type_lectin-like"/>
</dbReference>